<keyword evidence="3 4" id="KW-0413">Isomerase</keyword>
<dbReference type="GO" id="GO:0160147">
    <property type="term" value="F:tRNA pseudouridine(38-40) synthase activity"/>
    <property type="evidence" value="ECO:0007669"/>
    <property type="project" value="UniProtKB-EC"/>
</dbReference>
<evidence type="ECO:0000256" key="6">
    <source>
        <dbReference type="PIRSR" id="PIRSR001430-2"/>
    </source>
</evidence>
<comment type="similarity">
    <text evidence="1 4 7">Belongs to the tRNA pseudouridine synthase TruA family.</text>
</comment>
<dbReference type="PANTHER" id="PTHR11142">
    <property type="entry name" value="PSEUDOURIDYLATE SYNTHASE"/>
    <property type="match status" value="1"/>
</dbReference>
<dbReference type="EMBL" id="CP074694">
    <property type="protein sequence ID" value="QVL30673.1"/>
    <property type="molecule type" value="Genomic_DNA"/>
</dbReference>
<organism evidence="9 10">
    <name type="scientific">Telmatocola sphagniphila</name>
    <dbReference type="NCBI Taxonomy" id="1123043"/>
    <lineage>
        <taxon>Bacteria</taxon>
        <taxon>Pseudomonadati</taxon>
        <taxon>Planctomycetota</taxon>
        <taxon>Planctomycetia</taxon>
        <taxon>Gemmatales</taxon>
        <taxon>Gemmataceae</taxon>
    </lineage>
</organism>
<dbReference type="PANTHER" id="PTHR11142:SF0">
    <property type="entry name" value="TRNA PSEUDOURIDINE SYNTHASE-LIKE 1"/>
    <property type="match status" value="1"/>
</dbReference>
<proteinExistence type="inferred from homology"/>
<dbReference type="InterPro" id="IPR020094">
    <property type="entry name" value="TruA/RsuA/RluB/E/F_N"/>
</dbReference>
<comment type="caution">
    <text evidence="4">Lacks conserved residue(s) required for the propagation of feature annotation.</text>
</comment>
<comment type="function">
    <text evidence="4">Formation of pseudouridine at positions 38, 39 and 40 in the anticodon stem and loop of transfer RNAs.</text>
</comment>
<dbReference type="AlphaFoldDB" id="A0A8E6B2F4"/>
<dbReference type="SUPFAM" id="SSF55120">
    <property type="entry name" value="Pseudouridine synthase"/>
    <property type="match status" value="1"/>
</dbReference>
<comment type="catalytic activity">
    <reaction evidence="4 7">
        <text>uridine(38/39/40) in tRNA = pseudouridine(38/39/40) in tRNA</text>
        <dbReference type="Rhea" id="RHEA:22376"/>
        <dbReference type="Rhea" id="RHEA-COMP:10085"/>
        <dbReference type="Rhea" id="RHEA-COMP:10087"/>
        <dbReference type="ChEBI" id="CHEBI:65314"/>
        <dbReference type="ChEBI" id="CHEBI:65315"/>
        <dbReference type="EC" id="5.4.99.12"/>
    </reaction>
</comment>
<dbReference type="Proteomes" id="UP000676194">
    <property type="component" value="Chromosome"/>
</dbReference>
<dbReference type="GO" id="GO:0003723">
    <property type="term" value="F:RNA binding"/>
    <property type="evidence" value="ECO:0007669"/>
    <property type="project" value="InterPro"/>
</dbReference>
<dbReference type="FunFam" id="3.30.70.580:FF:000001">
    <property type="entry name" value="tRNA pseudouridine synthase A"/>
    <property type="match status" value="1"/>
</dbReference>
<dbReference type="HAMAP" id="MF_00171">
    <property type="entry name" value="TruA"/>
    <property type="match status" value="1"/>
</dbReference>
<evidence type="ECO:0000259" key="8">
    <source>
        <dbReference type="Pfam" id="PF01416"/>
    </source>
</evidence>
<evidence type="ECO:0000256" key="2">
    <source>
        <dbReference type="ARBA" id="ARBA00022694"/>
    </source>
</evidence>
<dbReference type="EC" id="5.4.99.12" evidence="4"/>
<keyword evidence="2 4" id="KW-0819">tRNA processing</keyword>
<dbReference type="CDD" id="cd02570">
    <property type="entry name" value="PseudoU_synth_EcTruA"/>
    <property type="match status" value="1"/>
</dbReference>
<feature type="domain" description="Pseudouridine synthase I TruA alpha/beta" evidence="8">
    <location>
        <begin position="143"/>
        <end position="245"/>
    </location>
</feature>
<sequence length="245" mass="28107">MRNIKFVLSYDGTDFKGWQTQPDCRTVQETLENAIKEITGEKVHVLGSGRTDAGVHAVGQVANFRTSSRLTPDAFLRAVTTKLPEDICIREASEVDYSFDSSRHAVRKLYRYIILDSPLKNPFMRKYAFRCKHRLDARKMAEACKAFLGTHDFHSFETNWPNRNTSIRTILHISVNRVGEFIWVDIEADGFLYNMVRSIVGTLIQIGRDRWPVDCVKKILEAQDRMEAGPTAPPEGLYLMRVSYE</sequence>
<dbReference type="InterPro" id="IPR020097">
    <property type="entry name" value="PsdUridine_synth_TruA_a/b_dom"/>
</dbReference>
<dbReference type="NCBIfam" id="TIGR00071">
    <property type="entry name" value="hisT_truA"/>
    <property type="match status" value="1"/>
</dbReference>
<dbReference type="KEGG" id="tsph:KIH39_17665"/>
<dbReference type="Pfam" id="PF01416">
    <property type="entry name" value="PseudoU_synth_1"/>
    <property type="match status" value="2"/>
</dbReference>
<dbReference type="InterPro" id="IPR020095">
    <property type="entry name" value="PsdUridine_synth_TruA_C"/>
</dbReference>
<evidence type="ECO:0000256" key="4">
    <source>
        <dbReference type="HAMAP-Rule" id="MF_00171"/>
    </source>
</evidence>
<evidence type="ECO:0000256" key="3">
    <source>
        <dbReference type="ARBA" id="ARBA00023235"/>
    </source>
</evidence>
<evidence type="ECO:0000256" key="7">
    <source>
        <dbReference type="RuleBase" id="RU003792"/>
    </source>
</evidence>
<evidence type="ECO:0000313" key="10">
    <source>
        <dbReference type="Proteomes" id="UP000676194"/>
    </source>
</evidence>
<reference evidence="9" key="1">
    <citation type="submission" date="2021-05" db="EMBL/GenBank/DDBJ databases">
        <title>Complete genome sequence of the cellulolytic planctomycete Telmatocola sphagniphila SP2T and characterization of the first cellulase from planctomycetes.</title>
        <authorList>
            <person name="Rakitin A.L."/>
            <person name="Beletsky A.V."/>
            <person name="Naumoff D.G."/>
            <person name="Kulichevskaya I.S."/>
            <person name="Mardanov A.V."/>
            <person name="Ravin N.V."/>
            <person name="Dedysh S.N."/>
        </authorList>
    </citation>
    <scope>NUCLEOTIDE SEQUENCE</scope>
    <source>
        <strain evidence="9">SP2T</strain>
    </source>
</reference>
<dbReference type="InterPro" id="IPR001406">
    <property type="entry name" value="PsdUridine_synth_TruA"/>
</dbReference>
<gene>
    <name evidence="4 9" type="primary">truA</name>
    <name evidence="9" type="ORF">KIH39_17665</name>
</gene>
<dbReference type="RefSeq" id="WP_213494547.1">
    <property type="nucleotide sequence ID" value="NZ_CP074694.1"/>
</dbReference>
<dbReference type="PIRSF" id="PIRSF001430">
    <property type="entry name" value="tRNA_psdUrid_synth"/>
    <property type="match status" value="1"/>
</dbReference>
<accession>A0A8E6B2F4</accession>
<keyword evidence="10" id="KW-1185">Reference proteome</keyword>
<name>A0A8E6B2F4_9BACT</name>
<dbReference type="Gene3D" id="3.30.70.580">
    <property type="entry name" value="Pseudouridine synthase I, catalytic domain, N-terminal subdomain"/>
    <property type="match status" value="1"/>
</dbReference>
<evidence type="ECO:0000256" key="1">
    <source>
        <dbReference type="ARBA" id="ARBA00009375"/>
    </source>
</evidence>
<comment type="subunit">
    <text evidence="4">Homodimer.</text>
</comment>
<dbReference type="GO" id="GO:0031119">
    <property type="term" value="P:tRNA pseudouridine synthesis"/>
    <property type="evidence" value="ECO:0007669"/>
    <property type="project" value="UniProtKB-UniRule"/>
</dbReference>
<feature type="active site" description="Nucleophile" evidence="4 5">
    <location>
        <position position="52"/>
    </location>
</feature>
<feature type="domain" description="Pseudouridine synthase I TruA alpha/beta" evidence="8">
    <location>
        <begin position="9"/>
        <end position="96"/>
    </location>
</feature>
<protein>
    <recommendedName>
        <fullName evidence="4">tRNA pseudouridine synthase A</fullName>
        <ecNumber evidence="4">5.4.99.12</ecNumber>
    </recommendedName>
    <alternativeName>
        <fullName evidence="4">tRNA pseudouridine(38-40) synthase</fullName>
    </alternativeName>
    <alternativeName>
        <fullName evidence="4">tRNA pseudouridylate synthase I</fullName>
    </alternativeName>
    <alternativeName>
        <fullName evidence="4">tRNA-uridine isomerase I</fullName>
    </alternativeName>
</protein>
<dbReference type="Gene3D" id="3.30.70.660">
    <property type="entry name" value="Pseudouridine synthase I, catalytic domain, C-terminal subdomain"/>
    <property type="match status" value="1"/>
</dbReference>
<feature type="binding site" evidence="4 6">
    <location>
        <position position="110"/>
    </location>
    <ligand>
        <name>substrate</name>
    </ligand>
</feature>
<dbReference type="InterPro" id="IPR020103">
    <property type="entry name" value="PsdUridine_synth_cat_dom_sf"/>
</dbReference>
<evidence type="ECO:0000256" key="5">
    <source>
        <dbReference type="PIRSR" id="PIRSR001430-1"/>
    </source>
</evidence>
<evidence type="ECO:0000313" key="9">
    <source>
        <dbReference type="EMBL" id="QVL30673.1"/>
    </source>
</evidence>